<evidence type="ECO:0000256" key="3">
    <source>
        <dbReference type="ARBA" id="ARBA00022552"/>
    </source>
</evidence>
<dbReference type="Gene3D" id="2.40.10.230">
    <property type="entry name" value="Probable tRNA pseudouridine synthase domain"/>
    <property type="match status" value="1"/>
</dbReference>
<dbReference type="Pfam" id="PF04410">
    <property type="entry name" value="Gar1"/>
    <property type="match status" value="1"/>
</dbReference>
<dbReference type="GO" id="GO:0034513">
    <property type="term" value="F:box H/ACA snoRNA binding"/>
    <property type="evidence" value="ECO:0007669"/>
    <property type="project" value="TreeGrafter"/>
</dbReference>
<dbReference type="GO" id="GO:0000454">
    <property type="term" value="P:snoRNA guided rRNA pseudouridine synthesis"/>
    <property type="evidence" value="ECO:0007669"/>
    <property type="project" value="TreeGrafter"/>
</dbReference>
<evidence type="ECO:0000313" key="16">
    <source>
        <dbReference type="EMBL" id="KAK3339058.1"/>
    </source>
</evidence>
<keyword evidence="5" id="KW-0539">Nucleus</keyword>
<dbReference type="InterPro" id="IPR007504">
    <property type="entry name" value="H/ACA_rnp_Gar1/Naf1"/>
</dbReference>
<evidence type="ECO:0000256" key="5">
    <source>
        <dbReference type="ARBA" id="ARBA00023242"/>
    </source>
</evidence>
<evidence type="ECO:0000256" key="10">
    <source>
        <dbReference type="ARBA" id="ARBA00053712"/>
    </source>
</evidence>
<protein>
    <recommendedName>
        <fullName evidence="8">H/ACA ribonucleoprotein complex subunit GAR1</fullName>
    </recommendedName>
    <alternativeName>
        <fullName evidence="12">H/ACA ribonucleoprotein complex subunit gar1</fullName>
    </alternativeName>
    <alternativeName>
        <fullName evidence="9">snoRNP protein GAR1</fullName>
    </alternativeName>
</protein>
<dbReference type="SUPFAM" id="SSF50447">
    <property type="entry name" value="Translation proteins"/>
    <property type="match status" value="1"/>
</dbReference>
<evidence type="ECO:0000256" key="4">
    <source>
        <dbReference type="ARBA" id="ARBA00022884"/>
    </source>
</evidence>
<keyword evidence="4" id="KW-0694">RNA-binding</keyword>
<evidence type="ECO:0000256" key="2">
    <source>
        <dbReference type="ARBA" id="ARBA00022517"/>
    </source>
</evidence>
<keyword evidence="2" id="KW-0690">Ribosome biogenesis</keyword>
<feature type="region of interest" description="Disordered" evidence="13">
    <location>
        <begin position="258"/>
        <end position="290"/>
    </location>
</feature>
<dbReference type="EMBL" id="JAUEPP010000007">
    <property type="protein sequence ID" value="KAK3339058.1"/>
    <property type="molecule type" value="Genomic_DNA"/>
</dbReference>
<feature type="compositionally biased region" description="Gly residues" evidence="13">
    <location>
        <begin position="265"/>
        <end position="285"/>
    </location>
</feature>
<evidence type="ECO:0000256" key="14">
    <source>
        <dbReference type="SAM" id="SignalP"/>
    </source>
</evidence>
<comment type="function">
    <text evidence="10">Non-catalytic component of the H/ACA small nucleolar ribonucleoprotein (H/ACA snoRNP), which catalyzes pseudouridylation of rRNA and is required for ribosome biogenesis. This involves the isomerization of uridine such that the ribose is subsequently attached to C5, instead of the normal N1. Pseudouridine ('psi') residues may serve to stabilize the conformation of rRNAs. The H/ACA snoRNP complex also mediates pseudouridylation of other types of RNAs. The H/ACA snoRNP complex mediates pseudouridylation at position 93 in U2 snRNA.</text>
</comment>
<feature type="domain" description="DUF8021" evidence="15">
    <location>
        <begin position="166"/>
        <end position="263"/>
    </location>
</feature>
<feature type="chain" id="PRO_5042265840" description="H/ACA ribonucleoprotein complex subunit GAR1" evidence="14">
    <location>
        <begin position="27"/>
        <end position="484"/>
    </location>
</feature>
<dbReference type="AlphaFoldDB" id="A0AAE0J9C7"/>
<dbReference type="Proteomes" id="UP001278500">
    <property type="component" value="Unassembled WGS sequence"/>
</dbReference>
<comment type="subunit">
    <text evidence="11">Component of the small nucleolar ribonucleoprotein particles containing H/ACA-type snoRNAs (H/ACA snoRNPs).</text>
</comment>
<feature type="signal peptide" evidence="14">
    <location>
        <begin position="1"/>
        <end position="26"/>
    </location>
</feature>
<sequence>MLSRNTQDMVLLTIAYFLASITSVFAECTREGLLAAANSYVSAFSAGKLDGLKLDSSNFTYQENNKAADIKRGVLSQSHNISLNRSTADTVACASYTMIISLGSGSNSKPYVTATQIRHPADGDTSVISSIDTIAATAGSLFFNAQKTLGYIQKENWGVIDTAANRPSRELLRKVGDAYLDMWTDAKAADSIPWGTDCERVEGSQYTRPCGGQLPRGGSSKRNGNRRYVIDEVMGSVDVLCSFDALGNMPDSHEIRVEGGKVKGRGGGGDRGGRGGFRGGRGGFGQRDDGPPAQVLELGTFEHAVEGEMFYKSTNPKIPHFNAQVFLENKTPIGKIDEVLGPLNQVYFTVKPQTGIVATSFKPGDKVFVGSEKLLPLERFLPKPKVLGAPKVKKAGRGGAGGGRGGPRGGARGGGRGGFSSRGGGGGFSRGGGGGFSRGGGGGFSRGGGRGGSGGFSRGGGGGGFSRGGGGGFSRGGGRGRGGY</sequence>
<dbReference type="RefSeq" id="XP_062678418.1">
    <property type="nucleotide sequence ID" value="XM_062828476.1"/>
</dbReference>
<evidence type="ECO:0000256" key="11">
    <source>
        <dbReference type="ARBA" id="ARBA00062786"/>
    </source>
</evidence>
<evidence type="ECO:0000256" key="7">
    <source>
        <dbReference type="ARBA" id="ARBA00038293"/>
    </source>
</evidence>
<evidence type="ECO:0000256" key="13">
    <source>
        <dbReference type="SAM" id="MobiDB-lite"/>
    </source>
</evidence>
<comment type="similarity">
    <text evidence="7">Belongs to the GAR1 family.</text>
</comment>
<evidence type="ECO:0000259" key="15">
    <source>
        <dbReference type="Pfam" id="PF26061"/>
    </source>
</evidence>
<feature type="region of interest" description="Disordered" evidence="13">
    <location>
        <begin position="388"/>
        <end position="484"/>
    </location>
</feature>
<evidence type="ECO:0000313" key="17">
    <source>
        <dbReference type="Proteomes" id="UP001278500"/>
    </source>
</evidence>
<name>A0AAE0J9C7_9PEZI</name>
<dbReference type="InterPro" id="IPR038664">
    <property type="entry name" value="Gar1/Naf1_Cbf5-bd_sf"/>
</dbReference>
<dbReference type="GO" id="GO:0031429">
    <property type="term" value="C:box H/ACA snoRNP complex"/>
    <property type="evidence" value="ECO:0007669"/>
    <property type="project" value="TreeGrafter"/>
</dbReference>
<proteinExistence type="inferred from homology"/>
<evidence type="ECO:0000256" key="1">
    <source>
        <dbReference type="ARBA" id="ARBA00004604"/>
    </source>
</evidence>
<keyword evidence="6" id="KW-0687">Ribonucleoprotein</keyword>
<comment type="subcellular location">
    <subcellularLocation>
        <location evidence="1">Nucleus</location>
        <location evidence="1">Nucleolus</location>
    </subcellularLocation>
</comment>
<dbReference type="PANTHER" id="PTHR23237">
    <property type="entry name" value="NUCLEOLAR PROTEIN FAMILY A MEMBER 1 SNORNP PROTEIN GAR1"/>
    <property type="match status" value="1"/>
</dbReference>
<dbReference type="InterPro" id="IPR058334">
    <property type="entry name" value="DUF8021"/>
</dbReference>
<dbReference type="GeneID" id="87865630"/>
<organism evidence="16 17">
    <name type="scientific">Neurospora tetraspora</name>
    <dbReference type="NCBI Taxonomy" id="94610"/>
    <lineage>
        <taxon>Eukaryota</taxon>
        <taxon>Fungi</taxon>
        <taxon>Dikarya</taxon>
        <taxon>Ascomycota</taxon>
        <taxon>Pezizomycotina</taxon>
        <taxon>Sordariomycetes</taxon>
        <taxon>Sordariomycetidae</taxon>
        <taxon>Sordariales</taxon>
        <taxon>Sordariaceae</taxon>
        <taxon>Neurospora</taxon>
    </lineage>
</organism>
<gene>
    <name evidence="16" type="ORF">B0H65DRAFT_511327</name>
</gene>
<keyword evidence="14" id="KW-0732">Signal</keyword>
<evidence type="ECO:0000256" key="9">
    <source>
        <dbReference type="ARBA" id="ARBA00042224"/>
    </source>
</evidence>
<dbReference type="FunFam" id="2.40.10.230:FF:000001">
    <property type="entry name" value="H/ACA ribonucleoprotein complex subunit"/>
    <property type="match status" value="1"/>
</dbReference>
<evidence type="ECO:0000256" key="12">
    <source>
        <dbReference type="ARBA" id="ARBA00067245"/>
    </source>
</evidence>
<comment type="caution">
    <text evidence="16">The sequence shown here is derived from an EMBL/GenBank/DDBJ whole genome shotgun (WGS) entry which is preliminary data.</text>
</comment>
<keyword evidence="17" id="KW-1185">Reference proteome</keyword>
<accession>A0AAE0J9C7</accession>
<reference evidence="16" key="2">
    <citation type="submission" date="2023-06" db="EMBL/GenBank/DDBJ databases">
        <authorList>
            <consortium name="Lawrence Berkeley National Laboratory"/>
            <person name="Haridas S."/>
            <person name="Hensen N."/>
            <person name="Bonometti L."/>
            <person name="Westerberg I."/>
            <person name="Brannstrom I.O."/>
            <person name="Guillou S."/>
            <person name="Cros-Aarteil S."/>
            <person name="Calhoun S."/>
            <person name="Kuo A."/>
            <person name="Mondo S."/>
            <person name="Pangilinan J."/>
            <person name="Riley R."/>
            <person name="Labutti K."/>
            <person name="Andreopoulos B."/>
            <person name="Lipzen A."/>
            <person name="Chen C."/>
            <person name="Yanf M."/>
            <person name="Daum C."/>
            <person name="Ng V."/>
            <person name="Clum A."/>
            <person name="Steindorff A."/>
            <person name="Ohm R."/>
            <person name="Martin F."/>
            <person name="Silar P."/>
            <person name="Natvig D."/>
            <person name="Lalanne C."/>
            <person name="Gautier V."/>
            <person name="Ament-Velasquez S.L."/>
            <person name="Kruys A."/>
            <person name="Hutchinson M.I."/>
            <person name="Powell A.J."/>
            <person name="Barry K."/>
            <person name="Miller A.N."/>
            <person name="Grigoriev I.V."/>
            <person name="Debuchy R."/>
            <person name="Gladieux P."/>
            <person name="Thoren M.H."/>
            <person name="Johannesson H."/>
        </authorList>
    </citation>
    <scope>NUCLEOTIDE SEQUENCE</scope>
    <source>
        <strain evidence="16">CBS 560.94</strain>
    </source>
</reference>
<keyword evidence="3" id="KW-0698">rRNA processing</keyword>
<evidence type="ECO:0000256" key="8">
    <source>
        <dbReference type="ARBA" id="ARBA00040068"/>
    </source>
</evidence>
<feature type="compositionally biased region" description="Gly residues" evidence="13">
    <location>
        <begin position="397"/>
        <end position="484"/>
    </location>
</feature>
<evidence type="ECO:0000256" key="6">
    <source>
        <dbReference type="ARBA" id="ARBA00023274"/>
    </source>
</evidence>
<dbReference type="InterPro" id="IPR009000">
    <property type="entry name" value="Transl_B-barrel_sf"/>
</dbReference>
<dbReference type="PANTHER" id="PTHR23237:SF6">
    <property type="entry name" value="H_ACA RIBONUCLEOPROTEIN COMPLEX SUBUNIT 1"/>
    <property type="match status" value="1"/>
</dbReference>
<dbReference type="Pfam" id="PF26061">
    <property type="entry name" value="DUF8021"/>
    <property type="match status" value="1"/>
</dbReference>
<reference evidence="16" key="1">
    <citation type="journal article" date="2023" name="Mol. Phylogenet. Evol.">
        <title>Genome-scale phylogeny and comparative genomics of the fungal order Sordariales.</title>
        <authorList>
            <person name="Hensen N."/>
            <person name="Bonometti L."/>
            <person name="Westerberg I."/>
            <person name="Brannstrom I.O."/>
            <person name="Guillou S."/>
            <person name="Cros-Aarteil S."/>
            <person name="Calhoun S."/>
            <person name="Haridas S."/>
            <person name="Kuo A."/>
            <person name="Mondo S."/>
            <person name="Pangilinan J."/>
            <person name="Riley R."/>
            <person name="LaButti K."/>
            <person name="Andreopoulos B."/>
            <person name="Lipzen A."/>
            <person name="Chen C."/>
            <person name="Yan M."/>
            <person name="Daum C."/>
            <person name="Ng V."/>
            <person name="Clum A."/>
            <person name="Steindorff A."/>
            <person name="Ohm R.A."/>
            <person name="Martin F."/>
            <person name="Silar P."/>
            <person name="Natvig D.O."/>
            <person name="Lalanne C."/>
            <person name="Gautier V."/>
            <person name="Ament-Velasquez S.L."/>
            <person name="Kruys A."/>
            <person name="Hutchinson M.I."/>
            <person name="Powell A.J."/>
            <person name="Barry K."/>
            <person name="Miller A.N."/>
            <person name="Grigoriev I.V."/>
            <person name="Debuchy R."/>
            <person name="Gladieux P."/>
            <person name="Hiltunen Thoren M."/>
            <person name="Johannesson H."/>
        </authorList>
    </citation>
    <scope>NUCLEOTIDE SEQUENCE</scope>
    <source>
        <strain evidence="16">CBS 560.94</strain>
    </source>
</reference>